<dbReference type="KEGG" id="skr:BRX40_15480"/>
<dbReference type="Proteomes" id="UP000286681">
    <property type="component" value="Unassembled WGS sequence"/>
</dbReference>
<dbReference type="InterPro" id="IPR023393">
    <property type="entry name" value="START-like_dom_sf"/>
</dbReference>
<name>A0A1L6JCK1_9SPHN</name>
<sequence>MRKMIMAVALVAGWPAAGEVTKSEPGGFVSSHKLVVAAPPEKVWDTIVRPSVWWSKDHSYSGIAANLSIDPRPGGCWCEKLAGGAIEHARVIYADRGKVLRVDGAFGPLQSGAVTGTLTFALKPEGQGTAVTVTYVVGGYHPAGLTGFAPAVDGVLAAQWPALKKAAEQGG</sequence>
<reference evidence="2 4" key="3">
    <citation type="submission" date="2018-07" db="EMBL/GenBank/DDBJ databases">
        <title>Genomic and Epidemiologic Investigation of an Indolent Hospital Outbreak.</title>
        <authorList>
            <person name="Johnson R.C."/>
            <person name="Deming C."/>
            <person name="Conlan S."/>
            <person name="Zellmer C.J."/>
            <person name="Michelin A.V."/>
            <person name="Lee-Lin S."/>
            <person name="Thomas P.J."/>
            <person name="Park M."/>
            <person name="Weingarten R.A."/>
            <person name="Less J."/>
            <person name="Dekker J.P."/>
            <person name="Frank K.M."/>
            <person name="Musser K.A."/>
            <person name="Mcquiston J.R."/>
            <person name="Henderson D.K."/>
            <person name="Lau A.F."/>
            <person name="Palmore T.N."/>
            <person name="Segre J.A."/>
        </authorList>
    </citation>
    <scope>NUCLEOTIDE SEQUENCE [LARGE SCALE GENOMIC DNA]</scope>
    <source>
        <strain evidence="2 4">SK-NIH.Env10_0317</strain>
    </source>
</reference>
<evidence type="ECO:0000313" key="2">
    <source>
        <dbReference type="EMBL" id="RSV00513.1"/>
    </source>
</evidence>
<dbReference type="AlphaFoldDB" id="A0A1L6JCK1"/>
<dbReference type="Pfam" id="PF10604">
    <property type="entry name" value="Polyketide_cyc2"/>
    <property type="match status" value="1"/>
</dbReference>
<dbReference type="EMBL" id="CP018820">
    <property type="protein sequence ID" value="APR53636.1"/>
    <property type="molecule type" value="Genomic_DNA"/>
</dbReference>
<gene>
    <name evidence="1" type="ORF">BRX40_15480</name>
    <name evidence="2" type="ORF">CA257_17045</name>
</gene>
<dbReference type="Proteomes" id="UP000185161">
    <property type="component" value="Chromosome"/>
</dbReference>
<dbReference type="CDD" id="cd07814">
    <property type="entry name" value="SRPBCC_CalC_Aha1-like"/>
    <property type="match status" value="1"/>
</dbReference>
<evidence type="ECO:0000313" key="4">
    <source>
        <dbReference type="Proteomes" id="UP000286681"/>
    </source>
</evidence>
<evidence type="ECO:0000313" key="1">
    <source>
        <dbReference type="EMBL" id="APR53636.1"/>
    </source>
</evidence>
<dbReference type="EMBL" id="QQWO01000016">
    <property type="protein sequence ID" value="RSV00513.1"/>
    <property type="molecule type" value="Genomic_DNA"/>
</dbReference>
<organism evidence="1 3">
    <name type="scientific">Sphingomonas koreensis</name>
    <dbReference type="NCBI Taxonomy" id="93064"/>
    <lineage>
        <taxon>Bacteria</taxon>
        <taxon>Pseudomonadati</taxon>
        <taxon>Pseudomonadota</taxon>
        <taxon>Alphaproteobacteria</taxon>
        <taxon>Sphingomonadales</taxon>
        <taxon>Sphingomonadaceae</taxon>
        <taxon>Sphingomonas</taxon>
    </lineage>
</organism>
<proteinExistence type="predicted"/>
<dbReference type="SUPFAM" id="SSF55961">
    <property type="entry name" value="Bet v1-like"/>
    <property type="match status" value="1"/>
</dbReference>
<reference evidence="1" key="1">
    <citation type="submission" date="2016-12" db="EMBL/GenBank/DDBJ databases">
        <title>Whole genome sequencing of Sphingomonas koreensis.</title>
        <authorList>
            <person name="Conlan S."/>
            <person name="Thomas P.J."/>
            <person name="Mullikin J."/>
            <person name="Palmore T.N."/>
            <person name="Frank K.M."/>
            <person name="Segre J.A."/>
        </authorList>
    </citation>
    <scope>NUCLEOTIDE SEQUENCE</scope>
    <source>
        <strain evidence="1">ABOJV</strain>
    </source>
</reference>
<reference evidence="3" key="2">
    <citation type="submission" date="2016-12" db="EMBL/GenBank/DDBJ databases">
        <title>Whole genome sequencing of Sphingomonas sp. ABOJV.</title>
        <authorList>
            <person name="Conlan S."/>
            <person name="Thomas P.J."/>
            <person name="Mullikin J."/>
            <person name="Palmore T.N."/>
            <person name="Frank K.M."/>
            <person name="Segre J.A."/>
        </authorList>
    </citation>
    <scope>NUCLEOTIDE SEQUENCE [LARGE SCALE GENOMIC DNA]</scope>
    <source>
        <strain evidence="3">ABOJV</strain>
    </source>
</reference>
<dbReference type="GeneID" id="44133967"/>
<dbReference type="RefSeq" id="WP_075152208.1">
    <property type="nucleotide sequence ID" value="NZ_CP018820.1"/>
</dbReference>
<accession>A0A1L6JCK1</accession>
<dbReference type="OrthoDB" id="5735475at2"/>
<keyword evidence="3" id="KW-1185">Reference proteome</keyword>
<evidence type="ECO:0000313" key="3">
    <source>
        <dbReference type="Proteomes" id="UP000185161"/>
    </source>
</evidence>
<dbReference type="InterPro" id="IPR019587">
    <property type="entry name" value="Polyketide_cyclase/dehydratase"/>
</dbReference>
<dbReference type="Gene3D" id="3.30.530.20">
    <property type="match status" value="1"/>
</dbReference>
<protein>
    <submittedName>
        <fullName evidence="2">SRPBCC domain-containing protein</fullName>
    </submittedName>
</protein>
<dbReference type="STRING" id="93064.BRX40_15480"/>